<dbReference type="AlphaFoldDB" id="A0A1I4SAQ1"/>
<evidence type="ECO:0000259" key="2">
    <source>
        <dbReference type="Pfam" id="PF00582"/>
    </source>
</evidence>
<comment type="similarity">
    <text evidence="1">Belongs to the universal stress protein A family.</text>
</comment>
<dbReference type="InterPro" id="IPR014729">
    <property type="entry name" value="Rossmann-like_a/b/a_fold"/>
</dbReference>
<proteinExistence type="inferred from homology"/>
<dbReference type="RefSeq" id="WP_177182343.1">
    <property type="nucleotide sequence ID" value="NZ_CAJNAP010000003.1"/>
</dbReference>
<dbReference type="InterPro" id="IPR006015">
    <property type="entry name" value="Universal_stress_UspA"/>
</dbReference>
<dbReference type="EMBL" id="FOUF01000023">
    <property type="protein sequence ID" value="SFM61578.1"/>
    <property type="molecule type" value="Genomic_DNA"/>
</dbReference>
<evidence type="ECO:0000313" key="3">
    <source>
        <dbReference type="EMBL" id="CAE6491510.1"/>
    </source>
</evidence>
<dbReference type="Gene3D" id="3.40.50.620">
    <property type="entry name" value="HUPs"/>
    <property type="match status" value="2"/>
</dbReference>
<reference evidence="4 5" key="1">
    <citation type="submission" date="2016-10" db="EMBL/GenBank/DDBJ databases">
        <authorList>
            <person name="de Groot N.N."/>
        </authorList>
    </citation>
    <scope>NUCLEOTIDE SEQUENCE [LARGE SCALE GENOMIC DNA]</scope>
    <source>
        <strain evidence="4 5">Nm146</strain>
    </source>
</reference>
<dbReference type="InterPro" id="IPR006016">
    <property type="entry name" value="UspA"/>
</dbReference>
<keyword evidence="5" id="KW-1185">Reference proteome</keyword>
<dbReference type="PANTHER" id="PTHR46268">
    <property type="entry name" value="STRESS RESPONSE PROTEIN NHAX"/>
    <property type="match status" value="1"/>
</dbReference>
<evidence type="ECO:0000256" key="1">
    <source>
        <dbReference type="ARBA" id="ARBA00008791"/>
    </source>
</evidence>
<feature type="domain" description="UspA" evidence="2">
    <location>
        <begin position="151"/>
        <end position="292"/>
    </location>
</feature>
<dbReference type="Pfam" id="PF00582">
    <property type="entry name" value="Usp"/>
    <property type="match status" value="2"/>
</dbReference>
<dbReference type="EMBL" id="CAJNAP010000003">
    <property type="protein sequence ID" value="CAE6491510.1"/>
    <property type="molecule type" value="Genomic_DNA"/>
</dbReference>
<evidence type="ECO:0000313" key="4">
    <source>
        <dbReference type="EMBL" id="SFM61578.1"/>
    </source>
</evidence>
<protein>
    <submittedName>
        <fullName evidence="4">Nucleotide-binding universal stress protein, UspA family</fullName>
    </submittedName>
</protein>
<dbReference type="CDD" id="cd23659">
    <property type="entry name" value="USP_At3g01520-like"/>
    <property type="match status" value="1"/>
</dbReference>
<dbReference type="CDD" id="cd00293">
    <property type="entry name" value="USP-like"/>
    <property type="match status" value="1"/>
</dbReference>
<name>A0A1I4SAQ1_9PROT</name>
<organism evidence="4 5">
    <name type="scientific">Nitrosomonas nitrosa</name>
    <dbReference type="NCBI Taxonomy" id="52442"/>
    <lineage>
        <taxon>Bacteria</taxon>
        <taxon>Pseudomonadati</taxon>
        <taxon>Pseudomonadota</taxon>
        <taxon>Betaproteobacteria</taxon>
        <taxon>Nitrosomonadales</taxon>
        <taxon>Nitrosomonadaceae</taxon>
        <taxon>Nitrosomonas</taxon>
    </lineage>
</organism>
<feature type="domain" description="UspA" evidence="2">
    <location>
        <begin position="5"/>
        <end position="144"/>
    </location>
</feature>
<dbReference type="Proteomes" id="UP000199561">
    <property type="component" value="Unassembled WGS sequence"/>
</dbReference>
<gene>
    <name evidence="3" type="ORF">NMYAN_110092</name>
    <name evidence="4" type="ORF">SAMN05421880_12347</name>
</gene>
<accession>A0A1I4SAQ1</accession>
<dbReference type="PANTHER" id="PTHR46268:SF6">
    <property type="entry name" value="UNIVERSAL STRESS PROTEIN UP12"/>
    <property type="match status" value="1"/>
</dbReference>
<reference evidence="3" key="2">
    <citation type="submission" date="2021-02" db="EMBL/GenBank/DDBJ databases">
        <authorList>
            <person name="Han P."/>
        </authorList>
    </citation>
    <scope>NUCLEOTIDE SEQUENCE</scope>
    <source>
        <strain evidence="3">Nitrosomonas nitrosa 18-3D</strain>
    </source>
</reference>
<dbReference type="SUPFAM" id="SSF52402">
    <property type="entry name" value="Adenine nucleotide alpha hydrolases-like"/>
    <property type="match status" value="2"/>
</dbReference>
<evidence type="ECO:0000313" key="5">
    <source>
        <dbReference type="Proteomes" id="UP000199561"/>
    </source>
</evidence>
<dbReference type="STRING" id="52442.SAMN05421880_12347"/>
<dbReference type="Proteomes" id="UP000601736">
    <property type="component" value="Unassembled WGS sequence"/>
</dbReference>
<sequence>MTAIKSILAATDFSIDARYAAERAAMISAQLGITNGVILHVLKSSWLDTLKQFVNLPVETEQTVISDMSQSLNEIIVGIQHQTGFAFKPKLCSGNVLDTILKVSETSDLLVLGARGENPLKDFAIGTTAERLIRQSWKPILVVRSEPKTVYRRVLVAVDFSPHSLSAFAYSKLIAPDSEIYLTHVFEAPFESNMLYAGVTDEIIHEYRVNAQREAEAEMKRFIETSGVDSHNVHRLIEHSRHVPTKLRDKVAEIDADLVIAGKHGKSLVEQLLIGSVTLHLLAECPCDVLITQ</sequence>
<dbReference type="PRINTS" id="PR01438">
    <property type="entry name" value="UNVRSLSTRESS"/>
</dbReference>